<dbReference type="Proteomes" id="UP000524450">
    <property type="component" value="Unassembled WGS sequence"/>
</dbReference>
<sequence length="76" mass="8391">MNHLNFPYSGKAMSLESLKEFSSRVFYQPDTGAMVKEVVSFAPPYDPYRKLAEASKRVAEGKSVFGSDAEKVPTLG</sequence>
<dbReference type="EMBL" id="JACIFZ010000005">
    <property type="protein sequence ID" value="MBB4223446.1"/>
    <property type="molecule type" value="Genomic_DNA"/>
</dbReference>
<organism evidence="1 2">
    <name type="scientific">Variovorax guangxiensis</name>
    <dbReference type="NCBI Taxonomy" id="1775474"/>
    <lineage>
        <taxon>Bacteria</taxon>
        <taxon>Pseudomonadati</taxon>
        <taxon>Pseudomonadota</taxon>
        <taxon>Betaproteobacteria</taxon>
        <taxon>Burkholderiales</taxon>
        <taxon>Comamonadaceae</taxon>
        <taxon>Variovorax</taxon>
    </lineage>
</organism>
<dbReference type="RefSeq" id="WP_184640638.1">
    <property type="nucleotide sequence ID" value="NZ_JACIFZ010000005.1"/>
</dbReference>
<name>A0A840FLK4_9BURK</name>
<evidence type="ECO:0000313" key="2">
    <source>
        <dbReference type="Proteomes" id="UP000524450"/>
    </source>
</evidence>
<comment type="caution">
    <text evidence="1">The sequence shown here is derived from an EMBL/GenBank/DDBJ whole genome shotgun (WGS) entry which is preliminary data.</text>
</comment>
<protein>
    <submittedName>
        <fullName evidence="1">Uncharacterized protein</fullName>
    </submittedName>
</protein>
<accession>A0A840FLK4</accession>
<gene>
    <name evidence="1" type="ORF">GGD71_004232</name>
</gene>
<reference evidence="1 2" key="1">
    <citation type="submission" date="2020-08" db="EMBL/GenBank/DDBJ databases">
        <title>Genomic Encyclopedia of Type Strains, Phase IV (KMG-V): Genome sequencing to study the core and pangenomes of soil and plant-associated prokaryotes.</title>
        <authorList>
            <person name="Whitman W."/>
        </authorList>
    </citation>
    <scope>NUCLEOTIDE SEQUENCE [LARGE SCALE GENOMIC DNA]</scope>
    <source>
        <strain evidence="1 2">34/80</strain>
    </source>
</reference>
<dbReference type="AlphaFoldDB" id="A0A840FLK4"/>
<evidence type="ECO:0000313" key="1">
    <source>
        <dbReference type="EMBL" id="MBB4223446.1"/>
    </source>
</evidence>
<proteinExistence type="predicted"/>